<evidence type="ECO:0000256" key="1">
    <source>
        <dbReference type="SAM" id="MobiDB-lite"/>
    </source>
</evidence>
<evidence type="ECO:0000259" key="2">
    <source>
        <dbReference type="Pfam" id="PF00849"/>
    </source>
</evidence>
<dbReference type="PANTHER" id="PTHR39757">
    <property type="match status" value="1"/>
</dbReference>
<gene>
    <name evidence="3" type="ORF">HID58_003006</name>
</gene>
<dbReference type="Proteomes" id="UP000824890">
    <property type="component" value="Unassembled WGS sequence"/>
</dbReference>
<dbReference type="Pfam" id="PF00849">
    <property type="entry name" value="PseudoU_synth_2"/>
    <property type="match status" value="1"/>
</dbReference>
<sequence>MFVKETSFDNCTTGCDDSTIKSSHEKAAYGASSRLQIVMIPLSEDISWSVFHNSLSTGISPFQATLPSKLVPLRSLLFTLYMSISDGTLKWQRHNESPSADTLGIHILKTYEEEWSYIPVGGSLPNTEQKNLAVDTFHEVKSKRETKKELKTWGRNGRRNLASNYTDANNGRSAAFKRQSGANHIIRSLRNASPAPIKATIDTIPCSIKESNPVIPPSGVRNRNITEEHTPFKSTSSSDDLTELKKSKATENEPYQIFLCESISKKEIAVKKSANLFADAANIVLNKPHGMAVQGGTGVKAIIDGVKAIIDELYATTCLTFDKSESPRLVHRLDRDCSGLLVLGRTQTAATPFHCIFLEKTTDLSLKGKDFSMLSLNTDVTNTFPFYFDDKFLLPTQMELNILLFFCYQGLHRPLSFGVSRSLGIFSQVMKYQSQNSSGNQRRRKSCVTCVSYLSSKVVSITEAPDGLSTKLEDVECPCSSCIWRRGGDPEQMVCMNYGEYANQKVRSLEAEYPTFMYAMPMTKTKVFFEETCLASKDVIMPIDLLKTKLMLRGWLF</sequence>
<dbReference type="EMBL" id="JAGKQM010000001">
    <property type="protein sequence ID" value="KAH0943369.1"/>
    <property type="molecule type" value="Genomic_DNA"/>
</dbReference>
<evidence type="ECO:0000313" key="4">
    <source>
        <dbReference type="Proteomes" id="UP000824890"/>
    </source>
</evidence>
<dbReference type="SUPFAM" id="SSF55120">
    <property type="entry name" value="Pseudouridine synthase"/>
    <property type="match status" value="1"/>
</dbReference>
<feature type="region of interest" description="Disordered" evidence="1">
    <location>
        <begin position="212"/>
        <end position="240"/>
    </location>
</feature>
<dbReference type="InterPro" id="IPR006145">
    <property type="entry name" value="PsdUridine_synth_RsuA/RluA"/>
</dbReference>
<reference evidence="3 4" key="1">
    <citation type="submission" date="2021-05" db="EMBL/GenBank/DDBJ databases">
        <title>Genome Assembly of Synthetic Allotetraploid Brassica napus Reveals Homoeologous Exchanges between Subgenomes.</title>
        <authorList>
            <person name="Davis J.T."/>
        </authorList>
    </citation>
    <scope>NUCLEOTIDE SEQUENCE [LARGE SCALE GENOMIC DNA]</scope>
    <source>
        <strain evidence="4">cv. Da-Ae</strain>
        <tissue evidence="3">Seedling</tissue>
    </source>
</reference>
<protein>
    <recommendedName>
        <fullName evidence="2">Pseudouridine synthase RsuA/RluA-like domain-containing protein</fullName>
    </recommendedName>
</protein>
<name>A0ABQ8ENW3_BRANA</name>
<evidence type="ECO:0000313" key="3">
    <source>
        <dbReference type="EMBL" id="KAH0943369.1"/>
    </source>
</evidence>
<proteinExistence type="predicted"/>
<dbReference type="InterPro" id="IPR020103">
    <property type="entry name" value="PsdUridine_synth_cat_dom_sf"/>
</dbReference>
<dbReference type="Gene3D" id="3.30.2350.10">
    <property type="entry name" value="Pseudouridine synthase"/>
    <property type="match status" value="1"/>
</dbReference>
<comment type="caution">
    <text evidence="3">The sequence shown here is derived from an EMBL/GenBank/DDBJ whole genome shotgun (WGS) entry which is preliminary data.</text>
</comment>
<accession>A0ABQ8ENW3</accession>
<feature type="non-terminal residue" evidence="3">
    <location>
        <position position="557"/>
    </location>
</feature>
<keyword evidence="4" id="KW-1185">Reference proteome</keyword>
<dbReference type="PANTHER" id="PTHR39757:SF10">
    <property type="entry name" value="PSEUDOURIDINE SYNTHASE RSUA_RLUA-LIKE DOMAIN-CONTAINING PROTEIN"/>
    <property type="match status" value="1"/>
</dbReference>
<feature type="domain" description="Pseudouridine synthase RsuA/RluA-like" evidence="2">
    <location>
        <begin position="283"/>
        <end position="354"/>
    </location>
</feature>
<dbReference type="Pfam" id="PF05834">
    <property type="entry name" value="Lycopene_cycl"/>
    <property type="match status" value="2"/>
</dbReference>
<organism evidence="3 4">
    <name type="scientific">Brassica napus</name>
    <name type="common">Rape</name>
    <dbReference type="NCBI Taxonomy" id="3708"/>
    <lineage>
        <taxon>Eukaryota</taxon>
        <taxon>Viridiplantae</taxon>
        <taxon>Streptophyta</taxon>
        <taxon>Embryophyta</taxon>
        <taxon>Tracheophyta</taxon>
        <taxon>Spermatophyta</taxon>
        <taxon>Magnoliopsida</taxon>
        <taxon>eudicotyledons</taxon>
        <taxon>Gunneridae</taxon>
        <taxon>Pentapetalae</taxon>
        <taxon>rosids</taxon>
        <taxon>malvids</taxon>
        <taxon>Brassicales</taxon>
        <taxon>Brassicaceae</taxon>
        <taxon>Brassiceae</taxon>
        <taxon>Brassica</taxon>
    </lineage>
</organism>